<evidence type="ECO:0000256" key="5">
    <source>
        <dbReference type="ARBA" id="ARBA00012814"/>
    </source>
</evidence>
<evidence type="ECO:0000256" key="8">
    <source>
        <dbReference type="ARBA" id="ARBA00022555"/>
    </source>
</evidence>
<proteinExistence type="inferred from homology"/>
<dbReference type="AlphaFoldDB" id="A0A382BUF2"/>
<dbReference type="Gene3D" id="3.30.930.10">
    <property type="entry name" value="Bira Bifunctional Protein, Domain 2"/>
    <property type="match status" value="1"/>
</dbReference>
<evidence type="ECO:0000256" key="2">
    <source>
        <dbReference type="ARBA" id="ARBA00004496"/>
    </source>
</evidence>
<keyword evidence="12" id="KW-0067">ATP-binding</keyword>
<dbReference type="PANTHER" id="PTHR10947">
    <property type="entry name" value="PHENYLALANYL-TRNA SYNTHETASE BETA CHAIN AND LEUCINE-RICH REPEAT-CONTAINING PROTEIN 47"/>
    <property type="match status" value="1"/>
</dbReference>
<dbReference type="InterPro" id="IPR009061">
    <property type="entry name" value="DNA-bd_dom_put_sf"/>
</dbReference>
<dbReference type="CDD" id="cd02796">
    <property type="entry name" value="tRNA_bind_bactPheRS"/>
    <property type="match status" value="1"/>
</dbReference>
<keyword evidence="7" id="KW-0963">Cytoplasm</keyword>
<evidence type="ECO:0000256" key="15">
    <source>
        <dbReference type="ARBA" id="ARBA00022917"/>
    </source>
</evidence>
<feature type="domain" description="B5" evidence="21">
    <location>
        <begin position="328"/>
        <end position="403"/>
    </location>
</feature>
<dbReference type="InterPro" id="IPR005147">
    <property type="entry name" value="tRNA_synthase_B5-dom"/>
</dbReference>
<comment type="similarity">
    <text evidence="3">Belongs to the phenylalanyl-tRNA synthetase beta subunit family. Type 1 subfamily.</text>
</comment>
<dbReference type="Pfam" id="PF17759">
    <property type="entry name" value="tRNA_synthFbeta"/>
    <property type="match status" value="1"/>
</dbReference>
<dbReference type="HAMAP" id="MF_00283">
    <property type="entry name" value="Phe_tRNA_synth_beta1"/>
    <property type="match status" value="1"/>
</dbReference>
<dbReference type="FunFam" id="3.30.56.10:FF:000002">
    <property type="entry name" value="Phenylalanine--tRNA ligase beta subunit"/>
    <property type="match status" value="1"/>
</dbReference>
<keyword evidence="16" id="KW-0030">Aminoacyl-tRNA synthetase</keyword>
<evidence type="ECO:0000259" key="21">
    <source>
        <dbReference type="PROSITE" id="PS51483"/>
    </source>
</evidence>
<evidence type="ECO:0000256" key="4">
    <source>
        <dbReference type="ARBA" id="ARBA00011209"/>
    </source>
</evidence>
<dbReference type="Pfam" id="PF03147">
    <property type="entry name" value="FDX-ACB"/>
    <property type="match status" value="1"/>
</dbReference>
<dbReference type="EMBL" id="UINC01031422">
    <property type="protein sequence ID" value="SVB17440.1"/>
    <property type="molecule type" value="Genomic_DNA"/>
</dbReference>
<evidence type="ECO:0000259" key="19">
    <source>
        <dbReference type="PROSITE" id="PS50886"/>
    </source>
</evidence>
<evidence type="ECO:0000256" key="18">
    <source>
        <dbReference type="ARBA" id="ARBA00049255"/>
    </source>
</evidence>
<evidence type="ECO:0000256" key="12">
    <source>
        <dbReference type="ARBA" id="ARBA00022840"/>
    </source>
</evidence>
<evidence type="ECO:0000256" key="10">
    <source>
        <dbReference type="ARBA" id="ARBA00022723"/>
    </source>
</evidence>
<dbReference type="Pfam" id="PF03484">
    <property type="entry name" value="B5"/>
    <property type="match status" value="1"/>
</dbReference>
<feature type="non-terminal residue" evidence="22">
    <location>
        <position position="1"/>
    </location>
</feature>
<dbReference type="PROSITE" id="PS51447">
    <property type="entry name" value="FDX_ACB"/>
    <property type="match status" value="1"/>
</dbReference>
<dbReference type="InterPro" id="IPR002547">
    <property type="entry name" value="tRNA-bd_dom"/>
</dbReference>
<evidence type="ECO:0000256" key="11">
    <source>
        <dbReference type="ARBA" id="ARBA00022741"/>
    </source>
</evidence>
<comment type="catalytic activity">
    <reaction evidence="18">
        <text>tRNA(Phe) + L-phenylalanine + ATP = L-phenylalanyl-tRNA(Phe) + AMP + diphosphate + H(+)</text>
        <dbReference type="Rhea" id="RHEA:19413"/>
        <dbReference type="Rhea" id="RHEA-COMP:9668"/>
        <dbReference type="Rhea" id="RHEA-COMP:9699"/>
        <dbReference type="ChEBI" id="CHEBI:15378"/>
        <dbReference type="ChEBI" id="CHEBI:30616"/>
        <dbReference type="ChEBI" id="CHEBI:33019"/>
        <dbReference type="ChEBI" id="CHEBI:58095"/>
        <dbReference type="ChEBI" id="CHEBI:78442"/>
        <dbReference type="ChEBI" id="CHEBI:78531"/>
        <dbReference type="ChEBI" id="CHEBI:456215"/>
        <dbReference type="EC" id="6.1.1.20"/>
    </reaction>
</comment>
<name>A0A382BUF2_9ZZZZ</name>
<comment type="subcellular location">
    <subcellularLocation>
        <location evidence="2">Cytoplasm</location>
    </subcellularLocation>
</comment>
<dbReference type="InterPro" id="IPR020825">
    <property type="entry name" value="Phe-tRNA_synthase-like_B3/B4"/>
</dbReference>
<dbReference type="SMART" id="SM00874">
    <property type="entry name" value="B5"/>
    <property type="match status" value="1"/>
</dbReference>
<dbReference type="Pfam" id="PF03483">
    <property type="entry name" value="B3_4"/>
    <property type="match status" value="1"/>
</dbReference>
<dbReference type="SUPFAM" id="SSF56037">
    <property type="entry name" value="PheT/TilS domain"/>
    <property type="match status" value="1"/>
</dbReference>
<dbReference type="GO" id="GO:0000049">
    <property type="term" value="F:tRNA binding"/>
    <property type="evidence" value="ECO:0007669"/>
    <property type="project" value="UniProtKB-KW"/>
</dbReference>
<dbReference type="SUPFAM" id="SSF54991">
    <property type="entry name" value="Anticodon-binding domain of PheRS"/>
    <property type="match status" value="1"/>
</dbReference>
<dbReference type="Gene3D" id="2.40.50.140">
    <property type="entry name" value="Nucleic acid-binding proteins"/>
    <property type="match status" value="1"/>
</dbReference>
<dbReference type="InterPro" id="IPR005146">
    <property type="entry name" value="B3/B4_tRNA-bd"/>
</dbReference>
<keyword evidence="8" id="KW-0820">tRNA-binding</keyword>
<dbReference type="SUPFAM" id="SSF50249">
    <property type="entry name" value="Nucleic acid-binding proteins"/>
    <property type="match status" value="1"/>
</dbReference>
<dbReference type="FunFam" id="3.30.930.10:FF:000022">
    <property type="entry name" value="Phenylalanine--tRNA ligase beta subunit"/>
    <property type="match status" value="1"/>
</dbReference>
<dbReference type="InterPro" id="IPR045864">
    <property type="entry name" value="aa-tRNA-synth_II/BPL/LPL"/>
</dbReference>
<comment type="subunit">
    <text evidence="4">Tetramer of two alpha and two beta subunits.</text>
</comment>
<dbReference type="SMART" id="SM00896">
    <property type="entry name" value="FDX-ACB"/>
    <property type="match status" value="1"/>
</dbReference>
<dbReference type="InterPro" id="IPR036690">
    <property type="entry name" value="Fdx_antiC-bd_sf"/>
</dbReference>
<evidence type="ECO:0000256" key="9">
    <source>
        <dbReference type="ARBA" id="ARBA00022598"/>
    </source>
</evidence>
<dbReference type="FunFam" id="3.50.40.10:FF:000001">
    <property type="entry name" value="Phenylalanine--tRNA ligase beta subunit"/>
    <property type="match status" value="1"/>
</dbReference>
<evidence type="ECO:0000256" key="7">
    <source>
        <dbReference type="ARBA" id="ARBA00022490"/>
    </source>
</evidence>
<evidence type="ECO:0000256" key="1">
    <source>
        <dbReference type="ARBA" id="ARBA00001946"/>
    </source>
</evidence>
<dbReference type="SMART" id="SM00873">
    <property type="entry name" value="B3_4"/>
    <property type="match status" value="1"/>
</dbReference>
<keyword evidence="11" id="KW-0547">Nucleotide-binding</keyword>
<dbReference type="GO" id="GO:0005524">
    <property type="term" value="F:ATP binding"/>
    <property type="evidence" value="ECO:0007669"/>
    <property type="project" value="UniProtKB-KW"/>
</dbReference>
<keyword evidence="15" id="KW-0648">Protein biosynthesis</keyword>
<keyword evidence="14" id="KW-0694">RNA-binding</keyword>
<evidence type="ECO:0000256" key="6">
    <source>
        <dbReference type="ARBA" id="ARBA00017032"/>
    </source>
</evidence>
<dbReference type="SUPFAM" id="SSF46955">
    <property type="entry name" value="Putative DNA-binding domain"/>
    <property type="match status" value="1"/>
</dbReference>
<keyword evidence="10" id="KW-0479">Metal-binding</keyword>
<dbReference type="Gene3D" id="3.30.70.380">
    <property type="entry name" value="Ferrodoxin-fold anticodon-binding domain"/>
    <property type="match status" value="1"/>
</dbReference>
<comment type="cofactor">
    <cofactor evidence="1">
        <name>Mg(2+)</name>
        <dbReference type="ChEBI" id="CHEBI:18420"/>
    </cofactor>
</comment>
<feature type="non-terminal residue" evidence="22">
    <location>
        <position position="684"/>
    </location>
</feature>
<protein>
    <recommendedName>
        <fullName evidence="6">Phenylalanine--tRNA ligase beta subunit</fullName>
        <ecNumber evidence="5">6.1.1.20</ecNumber>
    </recommendedName>
    <alternativeName>
        <fullName evidence="17">Phenylalanyl-tRNA synthetase beta subunit</fullName>
    </alternativeName>
</protein>
<dbReference type="InterPro" id="IPR045060">
    <property type="entry name" value="Phe-tRNA-ligase_IIc_bsu"/>
</dbReference>
<dbReference type="GO" id="GO:0004826">
    <property type="term" value="F:phenylalanine-tRNA ligase activity"/>
    <property type="evidence" value="ECO:0007669"/>
    <property type="project" value="UniProtKB-EC"/>
</dbReference>
<dbReference type="InterPro" id="IPR012340">
    <property type="entry name" value="NA-bd_OB-fold"/>
</dbReference>
<evidence type="ECO:0000313" key="22">
    <source>
        <dbReference type="EMBL" id="SVB17440.1"/>
    </source>
</evidence>
<evidence type="ECO:0000259" key="20">
    <source>
        <dbReference type="PROSITE" id="PS51447"/>
    </source>
</evidence>
<dbReference type="GO" id="GO:0006432">
    <property type="term" value="P:phenylalanyl-tRNA aminoacylation"/>
    <property type="evidence" value="ECO:0007669"/>
    <property type="project" value="InterPro"/>
</dbReference>
<dbReference type="NCBIfam" id="TIGR00472">
    <property type="entry name" value="pheT_bact"/>
    <property type="match status" value="1"/>
</dbReference>
<dbReference type="PANTHER" id="PTHR10947:SF0">
    <property type="entry name" value="PHENYLALANINE--TRNA LIGASE BETA SUBUNIT"/>
    <property type="match status" value="1"/>
</dbReference>
<dbReference type="Gene3D" id="3.30.56.10">
    <property type="match status" value="2"/>
</dbReference>
<sequence>IISVVCGAPNAEPGVKVAFAPVGANLPGGIRVEKVQLRGVWSDGMLCSAKELGIGEDGEGLLAVGSDASAGRPLREYLGLDDVILDIDLTPNRGDCFSILGVAREVAAIYRRKLKVNTISPVAEVIDEQFPVSVKAKAACPSFFGRVIRNIDIEANSPVWMKERLRRAGMRPINPVVDITNYVMVELGQPLHAYDLGQLRDEVIVRFAKKNEELTLLDGQKLDLETDVLVIADKTSAVGIAGVMGGQRTAVEKNTTDIFLEAAFFTPEVIAGRARRYGLQTDASLRFERGVDSRQQGRAIERATAFLLEITGGDAGPLTSTVDQDALPKNIFIRLREKRLEMLLGLRLPKKQVESILKNLQIEFESAKEGWKVMPPSFRFDLNIEEDLIEEIARFIGYEKIPSIPEVSHSKKSFDEVTEFDNDYIADLMVAKGYTEVINYSFVDEGFEHTINPDNESVYLKNPISTQMKVMRRSLWPGLLATAKKNISYQQNRLKIFEIGKQFIHKKESVKETEVVAGLVTGLALPEHWDVKMRDVDFFDVKADIEALLIMSGRASDVEFLAEKHPALAPGQTARIYIAKKSIGWVGVLHPQLQRNFGIKKNIILFSLQTKNISQKGYQAFQSYGKFPWVRRDLAVVVDENVAASELVSEAQKVGGKLLQNVVIFDVYRGTNIDFGKKSVALGL</sequence>
<feature type="domain" description="FDX-ACB" evidence="20">
    <location>
        <begin position="625"/>
        <end position="684"/>
    </location>
</feature>
<dbReference type="InterPro" id="IPR033714">
    <property type="entry name" value="tRNA_bind_bactPheRS"/>
</dbReference>
<dbReference type="InterPro" id="IPR041616">
    <property type="entry name" value="PheRS_beta_core"/>
</dbReference>
<evidence type="ECO:0000256" key="3">
    <source>
        <dbReference type="ARBA" id="ARBA00008653"/>
    </source>
</evidence>
<evidence type="ECO:0000256" key="17">
    <source>
        <dbReference type="ARBA" id="ARBA00033189"/>
    </source>
</evidence>
<dbReference type="CDD" id="cd00769">
    <property type="entry name" value="PheRS_beta_core"/>
    <property type="match status" value="1"/>
</dbReference>
<dbReference type="PROSITE" id="PS50886">
    <property type="entry name" value="TRBD"/>
    <property type="match status" value="1"/>
</dbReference>
<gene>
    <name evidence="22" type="ORF">METZ01_LOCUS170294</name>
</gene>
<dbReference type="InterPro" id="IPR004532">
    <property type="entry name" value="Phe-tRNA-ligase_IIc_bsu_bact"/>
</dbReference>
<dbReference type="PROSITE" id="PS51483">
    <property type="entry name" value="B5"/>
    <property type="match status" value="1"/>
</dbReference>
<dbReference type="GO" id="GO:0000287">
    <property type="term" value="F:magnesium ion binding"/>
    <property type="evidence" value="ECO:0007669"/>
    <property type="project" value="InterPro"/>
</dbReference>
<feature type="domain" description="TRNA-binding" evidence="19">
    <location>
        <begin position="1"/>
        <end position="75"/>
    </location>
</feature>
<dbReference type="InterPro" id="IPR005121">
    <property type="entry name" value="Fdx_antiC-bd"/>
</dbReference>
<dbReference type="SUPFAM" id="SSF55681">
    <property type="entry name" value="Class II aaRS and biotin synthetases"/>
    <property type="match status" value="1"/>
</dbReference>
<evidence type="ECO:0000256" key="16">
    <source>
        <dbReference type="ARBA" id="ARBA00023146"/>
    </source>
</evidence>
<keyword evidence="13" id="KW-0460">Magnesium</keyword>
<accession>A0A382BUF2</accession>
<evidence type="ECO:0000256" key="13">
    <source>
        <dbReference type="ARBA" id="ARBA00022842"/>
    </source>
</evidence>
<evidence type="ECO:0000256" key="14">
    <source>
        <dbReference type="ARBA" id="ARBA00022884"/>
    </source>
</evidence>
<keyword evidence="9" id="KW-0436">Ligase</keyword>
<organism evidence="22">
    <name type="scientific">marine metagenome</name>
    <dbReference type="NCBI Taxonomy" id="408172"/>
    <lineage>
        <taxon>unclassified sequences</taxon>
        <taxon>metagenomes</taxon>
        <taxon>ecological metagenomes</taxon>
    </lineage>
</organism>
<dbReference type="GO" id="GO:0009328">
    <property type="term" value="C:phenylalanine-tRNA ligase complex"/>
    <property type="evidence" value="ECO:0007669"/>
    <property type="project" value="TreeGrafter"/>
</dbReference>
<dbReference type="Gene3D" id="3.50.40.10">
    <property type="entry name" value="Phenylalanyl-trna Synthetase, Chain B, domain 3"/>
    <property type="match status" value="1"/>
</dbReference>
<dbReference type="EC" id="6.1.1.20" evidence="5"/>
<reference evidence="22" key="1">
    <citation type="submission" date="2018-05" db="EMBL/GenBank/DDBJ databases">
        <authorList>
            <person name="Lanie J.A."/>
            <person name="Ng W.-L."/>
            <person name="Kazmierczak K.M."/>
            <person name="Andrzejewski T.M."/>
            <person name="Davidsen T.M."/>
            <person name="Wayne K.J."/>
            <person name="Tettelin H."/>
            <person name="Glass J.I."/>
            <person name="Rusch D."/>
            <person name="Podicherti R."/>
            <person name="Tsui H.-C.T."/>
            <person name="Winkler M.E."/>
        </authorList>
    </citation>
    <scope>NUCLEOTIDE SEQUENCE</scope>
</reference>